<dbReference type="SUPFAM" id="SSF51197">
    <property type="entry name" value="Clavaminate synthase-like"/>
    <property type="match status" value="1"/>
</dbReference>
<evidence type="ECO:0000259" key="3">
    <source>
        <dbReference type="Pfam" id="PF13532"/>
    </source>
</evidence>
<reference evidence="4" key="1">
    <citation type="submission" date="2013-05" db="EMBL/GenBank/DDBJ databases">
        <authorList>
            <person name="Yim A.K.Y."/>
            <person name="Chan T.F."/>
            <person name="Ji K.M."/>
            <person name="Liu X.Y."/>
            <person name="Zhou J.W."/>
            <person name="Li R.Q."/>
            <person name="Yang K.Y."/>
            <person name="Li J."/>
            <person name="Li M."/>
            <person name="Law P.T.W."/>
            <person name="Wu Y.L."/>
            <person name="Cai Z.L."/>
            <person name="Qin H."/>
            <person name="Bao Y."/>
            <person name="Leung R.K.K."/>
            <person name="Ng P.K.S."/>
            <person name="Zou J."/>
            <person name="Zhong X.J."/>
            <person name="Ran P.X."/>
            <person name="Zhong N.S."/>
            <person name="Liu Z.G."/>
            <person name="Tsui S.K.W."/>
        </authorList>
    </citation>
    <scope>NUCLEOTIDE SEQUENCE</scope>
    <source>
        <strain evidence="4">Derf</strain>
        <tissue evidence="4">Whole organism</tissue>
    </source>
</reference>
<feature type="region of interest" description="Disordered" evidence="2">
    <location>
        <begin position="92"/>
        <end position="138"/>
    </location>
</feature>
<evidence type="ECO:0000256" key="2">
    <source>
        <dbReference type="SAM" id="MobiDB-lite"/>
    </source>
</evidence>
<reference evidence="4" key="2">
    <citation type="journal article" date="2022" name="Res Sq">
        <title>Comparative Genomics Reveals Insights into the Divergent Evolution of Astigmatic Mites and Household Pest Adaptations.</title>
        <authorList>
            <person name="Xiong Q."/>
            <person name="Wan A.T.-Y."/>
            <person name="Liu X.-Y."/>
            <person name="Fung C.S.-H."/>
            <person name="Xiao X."/>
            <person name="Malainual N."/>
            <person name="Hou J."/>
            <person name="Wang L."/>
            <person name="Wang M."/>
            <person name="Yang K."/>
            <person name="Cui Y."/>
            <person name="Leung E."/>
            <person name="Nong W."/>
            <person name="Shin S.-K."/>
            <person name="Au S."/>
            <person name="Jeong K.Y."/>
            <person name="Chew F.T."/>
            <person name="Hui J."/>
            <person name="Leung T.F."/>
            <person name="Tungtrongchitr A."/>
            <person name="Zhong N."/>
            <person name="Liu Z."/>
            <person name="Tsui S."/>
        </authorList>
    </citation>
    <scope>NUCLEOTIDE SEQUENCE</scope>
    <source>
        <strain evidence="4">Derf</strain>
        <tissue evidence="4">Whole organism</tissue>
    </source>
</reference>
<feature type="compositionally biased region" description="Low complexity" evidence="2">
    <location>
        <begin position="178"/>
        <end position="187"/>
    </location>
</feature>
<dbReference type="Gene3D" id="2.60.120.590">
    <property type="entry name" value="Alpha-ketoglutarate-dependent dioxygenase AlkB-like"/>
    <property type="match status" value="1"/>
</dbReference>
<dbReference type="PANTHER" id="PTHR21052:SF0">
    <property type="entry name" value="ALPHA-KETOGLUTARATE-DEPENDENT DIOXYGENASE ALKB HOMOLOG 7, MITOCHONDRIAL"/>
    <property type="match status" value="1"/>
</dbReference>
<gene>
    <name evidence="4" type="primary">ALKBH7</name>
    <name evidence="4" type="ORF">DERF_012374</name>
</gene>
<feature type="region of interest" description="Disordered" evidence="2">
    <location>
        <begin position="158"/>
        <end position="188"/>
    </location>
</feature>
<evidence type="ECO:0000256" key="1">
    <source>
        <dbReference type="ARBA" id="ARBA00001954"/>
    </source>
</evidence>
<dbReference type="InterPro" id="IPR027450">
    <property type="entry name" value="AlkB-like"/>
</dbReference>
<protein>
    <submittedName>
        <fullName evidence="4">Alpha-ketoglutarate-dependent dioxygenase alkB 7, mitochondrial</fullName>
    </submittedName>
</protein>
<dbReference type="GO" id="GO:0005759">
    <property type="term" value="C:mitochondrial matrix"/>
    <property type="evidence" value="ECO:0007669"/>
    <property type="project" value="TreeGrafter"/>
</dbReference>
<name>A0A922HRV2_DERFA</name>
<keyword evidence="4" id="KW-0560">Oxidoreductase</keyword>
<evidence type="ECO:0000313" key="5">
    <source>
        <dbReference type="Proteomes" id="UP000790347"/>
    </source>
</evidence>
<dbReference type="InterPro" id="IPR032870">
    <property type="entry name" value="ALKBH7-like"/>
</dbReference>
<dbReference type="AlphaFoldDB" id="A0A922HRV2"/>
<dbReference type="Proteomes" id="UP000790347">
    <property type="component" value="Unassembled WGS sequence"/>
</dbReference>
<sequence>MSDDNDKQPVVKKKIHWQLIERRRTQSTTIRTANPTAASDELRMFVEKNQLKYRHQQPKHPLDDFENLFNQLNLNDDDELLDRAERRDLPAKFQQSYRQNNRPYQQQQQHVYHLDQSSSVMKRPATKPKTIPVRRSAMPNIIKDDVAYRRYDKNRQQKALPLWPEKSGKSQNHHNRSQQQQQQQQKQSDSICYMFLDNYEDWLNDSHNSDNTTAIHHHHHDDNDYDNEYITGKLLQKNPDLIQDDLLNRRLKQSTASRSPVVPPLPFGIPNTPITMGLQTTGYSNVELDQTESRKQRYRTRESSPHLINDDLAFRMLRHDVRDVRKEKQSSSSSMNYCHSQNYCDSHIINRLPYRSSSFASSQSSNNPISLEELRKQLRPDWRQRQRLMIINVIKNKFRFQPPSSSSSTLLFHTESIQPDKQHFKLKVHDDYFDSKYGENLKQIQNSMFIIPDFIDPHEEQSLMDEVENVFKTRRIRYEQTHWDDAIQNYRETEHLRWQQENVKIIDRIRQLAFSDNANHIKFVHILEIKANGFIKPHVDSVRFCGDTIAGISLLSDSVMRMRLESNRDIYVDILLNRRSLYIMTGDSRYLYAHEILDDENSLFKGQQIKRDRRISIICRNEPSDTTTATD</sequence>
<dbReference type="GO" id="GO:0006631">
    <property type="term" value="P:fatty acid metabolic process"/>
    <property type="evidence" value="ECO:0007669"/>
    <property type="project" value="TreeGrafter"/>
</dbReference>
<dbReference type="EMBL" id="ASGP02000006">
    <property type="protein sequence ID" value="KAH9501533.1"/>
    <property type="molecule type" value="Genomic_DNA"/>
</dbReference>
<comment type="caution">
    <text evidence="4">The sequence shown here is derived from an EMBL/GenBank/DDBJ whole genome shotgun (WGS) entry which is preliminary data.</text>
</comment>
<feature type="domain" description="Alpha-ketoglutarate-dependent dioxygenase AlkB-like" evidence="3">
    <location>
        <begin position="473"/>
        <end position="620"/>
    </location>
</feature>
<comment type="cofactor">
    <cofactor evidence="1">
        <name>Fe(2+)</name>
        <dbReference type="ChEBI" id="CHEBI:29033"/>
    </cofactor>
</comment>
<feature type="compositionally biased region" description="Low complexity" evidence="2">
    <location>
        <begin position="94"/>
        <end position="109"/>
    </location>
</feature>
<keyword evidence="5" id="KW-1185">Reference proteome</keyword>
<evidence type="ECO:0000313" key="4">
    <source>
        <dbReference type="EMBL" id="KAH9501533.1"/>
    </source>
</evidence>
<dbReference type="Pfam" id="PF13532">
    <property type="entry name" value="2OG-FeII_Oxy_2"/>
    <property type="match status" value="1"/>
</dbReference>
<accession>A0A922HRV2</accession>
<dbReference type="PANTHER" id="PTHR21052">
    <property type="entry name" value="SPERMATOGENESIS ASSOCIATED 11-RELATED"/>
    <property type="match status" value="1"/>
</dbReference>
<dbReference type="GO" id="GO:0006974">
    <property type="term" value="P:DNA damage response"/>
    <property type="evidence" value="ECO:0007669"/>
    <property type="project" value="InterPro"/>
</dbReference>
<organism evidence="4 5">
    <name type="scientific">Dermatophagoides farinae</name>
    <name type="common">American house dust mite</name>
    <dbReference type="NCBI Taxonomy" id="6954"/>
    <lineage>
        <taxon>Eukaryota</taxon>
        <taxon>Metazoa</taxon>
        <taxon>Ecdysozoa</taxon>
        <taxon>Arthropoda</taxon>
        <taxon>Chelicerata</taxon>
        <taxon>Arachnida</taxon>
        <taxon>Acari</taxon>
        <taxon>Acariformes</taxon>
        <taxon>Sarcoptiformes</taxon>
        <taxon>Astigmata</taxon>
        <taxon>Psoroptidia</taxon>
        <taxon>Analgoidea</taxon>
        <taxon>Pyroglyphidae</taxon>
        <taxon>Dermatophagoidinae</taxon>
        <taxon>Dermatophagoides</taxon>
    </lineage>
</organism>
<keyword evidence="4" id="KW-0223">Dioxygenase</keyword>
<proteinExistence type="predicted"/>
<dbReference type="InterPro" id="IPR037151">
    <property type="entry name" value="AlkB-like_sf"/>
</dbReference>
<dbReference type="GO" id="GO:0051213">
    <property type="term" value="F:dioxygenase activity"/>
    <property type="evidence" value="ECO:0007669"/>
    <property type="project" value="UniProtKB-KW"/>
</dbReference>